<evidence type="ECO:0000313" key="12">
    <source>
        <dbReference type="Proteomes" id="UP001597061"/>
    </source>
</evidence>
<feature type="signal peptide" evidence="9">
    <location>
        <begin position="1"/>
        <end position="34"/>
    </location>
</feature>
<dbReference type="PANTHER" id="PTHR30069">
    <property type="entry name" value="TONB-DEPENDENT OUTER MEMBRANE RECEPTOR"/>
    <property type="match status" value="1"/>
</dbReference>
<evidence type="ECO:0000256" key="5">
    <source>
        <dbReference type="ARBA" id="ARBA00022729"/>
    </source>
</evidence>
<dbReference type="SUPFAM" id="SSF49464">
    <property type="entry name" value="Carboxypeptidase regulatory domain-like"/>
    <property type="match status" value="1"/>
</dbReference>
<proteinExistence type="inferred from homology"/>
<reference evidence="12" key="1">
    <citation type="journal article" date="2019" name="Int. J. Syst. Evol. Microbiol.">
        <title>The Global Catalogue of Microorganisms (GCM) 10K type strain sequencing project: providing services to taxonomists for standard genome sequencing and annotation.</title>
        <authorList>
            <consortium name="The Broad Institute Genomics Platform"/>
            <consortium name="The Broad Institute Genome Sequencing Center for Infectious Disease"/>
            <person name="Wu L."/>
            <person name="Ma J."/>
        </authorList>
    </citation>
    <scope>NUCLEOTIDE SEQUENCE [LARGE SCALE GENOMIC DNA]</scope>
    <source>
        <strain evidence="12">CCUG 62414</strain>
    </source>
</reference>
<dbReference type="Pfam" id="PF13715">
    <property type="entry name" value="CarbopepD_reg_2"/>
    <property type="match status" value="1"/>
</dbReference>
<accession>A0ABW3JKZ4</accession>
<dbReference type="InterPro" id="IPR008969">
    <property type="entry name" value="CarboxyPept-like_regulatory"/>
</dbReference>
<comment type="subcellular location">
    <subcellularLocation>
        <location evidence="1 8">Cell outer membrane</location>
        <topology evidence="1 8">Multi-pass membrane protein</topology>
    </subcellularLocation>
</comment>
<comment type="caution">
    <text evidence="11">The sequence shown here is derived from an EMBL/GenBank/DDBJ whole genome shotgun (WGS) entry which is preliminary data.</text>
</comment>
<dbReference type="SUPFAM" id="SSF56935">
    <property type="entry name" value="Porins"/>
    <property type="match status" value="1"/>
</dbReference>
<dbReference type="Gene3D" id="2.170.130.10">
    <property type="entry name" value="TonB-dependent receptor, plug domain"/>
    <property type="match status" value="1"/>
</dbReference>
<keyword evidence="6 8" id="KW-0472">Membrane</keyword>
<dbReference type="InterPro" id="IPR023996">
    <property type="entry name" value="TonB-dep_OMP_SusC/RagA"/>
</dbReference>
<feature type="chain" id="PRO_5047422725" evidence="9">
    <location>
        <begin position="35"/>
        <end position="1067"/>
    </location>
</feature>
<evidence type="ECO:0000313" key="11">
    <source>
        <dbReference type="EMBL" id="MFD0991117.1"/>
    </source>
</evidence>
<dbReference type="PROSITE" id="PS52016">
    <property type="entry name" value="TONB_DEPENDENT_REC_3"/>
    <property type="match status" value="1"/>
</dbReference>
<evidence type="ECO:0000256" key="7">
    <source>
        <dbReference type="ARBA" id="ARBA00023237"/>
    </source>
</evidence>
<evidence type="ECO:0000256" key="3">
    <source>
        <dbReference type="ARBA" id="ARBA00022452"/>
    </source>
</evidence>
<dbReference type="Gene3D" id="2.60.40.1120">
    <property type="entry name" value="Carboxypeptidase-like, regulatory domain"/>
    <property type="match status" value="1"/>
</dbReference>
<dbReference type="RefSeq" id="WP_379926797.1">
    <property type="nucleotide sequence ID" value="NZ_JBHTJI010000042.1"/>
</dbReference>
<evidence type="ECO:0000256" key="6">
    <source>
        <dbReference type="ARBA" id="ARBA00023136"/>
    </source>
</evidence>
<dbReference type="InterPro" id="IPR036942">
    <property type="entry name" value="Beta-barrel_TonB_sf"/>
</dbReference>
<dbReference type="InterPro" id="IPR023997">
    <property type="entry name" value="TonB-dep_OMP_SusC/RagA_CS"/>
</dbReference>
<dbReference type="InterPro" id="IPR039426">
    <property type="entry name" value="TonB-dep_rcpt-like"/>
</dbReference>
<dbReference type="InterPro" id="IPR037066">
    <property type="entry name" value="Plug_dom_sf"/>
</dbReference>
<dbReference type="NCBIfam" id="TIGR04056">
    <property type="entry name" value="OMP_RagA_SusC"/>
    <property type="match status" value="1"/>
</dbReference>
<feature type="domain" description="TonB-dependent receptor plug" evidence="10">
    <location>
        <begin position="142"/>
        <end position="250"/>
    </location>
</feature>
<evidence type="ECO:0000256" key="4">
    <source>
        <dbReference type="ARBA" id="ARBA00022692"/>
    </source>
</evidence>
<keyword evidence="7 8" id="KW-0998">Cell outer membrane</keyword>
<evidence type="ECO:0000256" key="1">
    <source>
        <dbReference type="ARBA" id="ARBA00004571"/>
    </source>
</evidence>
<protein>
    <submittedName>
        <fullName evidence="11">SusC/RagA family TonB-linked outer membrane protein</fullName>
    </submittedName>
</protein>
<dbReference type="InterPro" id="IPR012910">
    <property type="entry name" value="Plug_dom"/>
</dbReference>
<keyword evidence="3 8" id="KW-1134">Transmembrane beta strand</keyword>
<dbReference type="PANTHER" id="PTHR30069:SF29">
    <property type="entry name" value="HEMOGLOBIN AND HEMOGLOBIN-HAPTOGLOBIN-BINDING PROTEIN 1-RELATED"/>
    <property type="match status" value="1"/>
</dbReference>
<gene>
    <name evidence="11" type="ORF">ACFQ1R_13495</name>
</gene>
<sequence>MSELKNNQVKLKFLSETILAMALLICGFSAQLHANTVNTSILNIDEIQNIAIKGKVVSAADNLPLPGVNVTVKGTSIGAVTDFDGNYSLNVPSSESVIVITYLGFKTVEIKVGSQKTINISLVEDIAALDEVVVVGYGAAKKETLTGAIEQIKSDVFEDRAITNPALALQGQTPGLSVSKSSPRPGNEGVELQIRGATSVNGGSPLVIIDGAAVIDNREFYQMNPDDIASISILKDGSASIYGSRAANGVILVTTKRGKGKMKVEYNGSFRYNTIGIKPPTPSMEEYATLWLQAVGEDGTNDYWGWASKANLERMQNGEEGIYTTPFWGDIFIGKANRFDELFGNSSSYQHTVSVSGSTDNTRYRMSAGVADTEGALKTAYDGTKQHNIRFNYDYDISEKLSLQSGITYQRTKTSGPSTGLDATAGSYDPPFFPALNPYGQWYANFNIAGNRNSTAATTDGGRKDFSEDLTKLSLNLKYEIIDGLDFTANASFNKLTGRLDEYRLTVQPYTWNGEVSAERINPTSLIIAETRDRTYQNYGGFLNYKYSNGGHNFAFMAGLTAELQEDQLLHAERSGIQDFGVYDLNVAPVDNVTNRGGAGHWGIYSTLSRFNYDYNGKYLLELVGRRDGSSRFAENYKYTNFGSVTAGWLISEENFLKDTAINYLKLRGSYGTSGNQVGIGLYDYLSSISLGSLPFGSTPAYQNIARVGGLTSATRTWEQVKIKNIAVEFGVLKNKLTGTFEVYKKENTGMLVNIIYPSVLGGTAPKSNSGNLETTGWEAILGWKDTKGDFSYNISLNMSDNNNTLVKMEGATAFQAGKVATREGFPLNSYFLYQTDGLFQTQAEVDAYYATYTSVNQGELPVASDANQRLRIGDTRKVDLDGNGYIDDVGGVGDSGDVKYMGDAAPHYVYGINLGASYKAFDFTAFFQGVLEQNVLRTGFMAYPFYRVWTNQTTAYLNQTWTADNTQASYPRMTTNSNRAAYNWANNDFALQNNKYIRLKNVVLGYTLPKSLTGKLSLDKFRVYVSGSDLFEFTSVKDGYDPEFGESSQSIYPFSRTWAVGLNLTF</sequence>
<evidence type="ECO:0000256" key="8">
    <source>
        <dbReference type="PROSITE-ProRule" id="PRU01360"/>
    </source>
</evidence>
<dbReference type="Proteomes" id="UP001597061">
    <property type="component" value="Unassembled WGS sequence"/>
</dbReference>
<keyword evidence="12" id="KW-1185">Reference proteome</keyword>
<dbReference type="Pfam" id="PF07715">
    <property type="entry name" value="Plug"/>
    <property type="match status" value="1"/>
</dbReference>
<comment type="similarity">
    <text evidence="8">Belongs to the TonB-dependent receptor family.</text>
</comment>
<keyword evidence="5 9" id="KW-0732">Signal</keyword>
<dbReference type="EMBL" id="JBHTJI010000042">
    <property type="protein sequence ID" value="MFD0991117.1"/>
    <property type="molecule type" value="Genomic_DNA"/>
</dbReference>
<evidence type="ECO:0000256" key="9">
    <source>
        <dbReference type="SAM" id="SignalP"/>
    </source>
</evidence>
<name>A0ABW3JKZ4_9FLAO</name>
<evidence type="ECO:0000256" key="2">
    <source>
        <dbReference type="ARBA" id="ARBA00022448"/>
    </source>
</evidence>
<keyword evidence="2 8" id="KW-0813">Transport</keyword>
<organism evidence="11 12">
    <name type="scientific">Mariniflexile jejuense</name>
    <dbReference type="NCBI Taxonomy" id="1173582"/>
    <lineage>
        <taxon>Bacteria</taxon>
        <taxon>Pseudomonadati</taxon>
        <taxon>Bacteroidota</taxon>
        <taxon>Flavobacteriia</taxon>
        <taxon>Flavobacteriales</taxon>
        <taxon>Flavobacteriaceae</taxon>
        <taxon>Mariniflexile</taxon>
    </lineage>
</organism>
<dbReference type="NCBIfam" id="TIGR04057">
    <property type="entry name" value="SusC_RagA_signa"/>
    <property type="match status" value="1"/>
</dbReference>
<keyword evidence="4 8" id="KW-0812">Transmembrane</keyword>
<evidence type="ECO:0000259" key="10">
    <source>
        <dbReference type="Pfam" id="PF07715"/>
    </source>
</evidence>
<dbReference type="Gene3D" id="2.40.170.20">
    <property type="entry name" value="TonB-dependent receptor, beta-barrel domain"/>
    <property type="match status" value="1"/>
</dbReference>